<accession>A0A226WXQ1</accession>
<dbReference type="Proteomes" id="UP000214720">
    <property type="component" value="Unassembled WGS sequence"/>
</dbReference>
<proteinExistence type="predicted"/>
<dbReference type="EMBL" id="MTHB01000159">
    <property type="protein sequence ID" value="OXC75952.1"/>
    <property type="molecule type" value="Genomic_DNA"/>
</dbReference>
<protein>
    <recommendedName>
        <fullName evidence="3">BON domain-containing protein</fullName>
    </recommendedName>
</protein>
<comment type="caution">
    <text evidence="1">The sequence shown here is derived from an EMBL/GenBank/DDBJ whole genome shotgun (WGS) entry which is preliminary data.</text>
</comment>
<name>A0A226WXQ1_CABSO</name>
<evidence type="ECO:0000313" key="1">
    <source>
        <dbReference type="EMBL" id="OXC75952.1"/>
    </source>
</evidence>
<sequence length="206" mass="23534">MVASPGGLIRSVIFAKTPKQLQGWRDAAAQDREYKKMRSLIRHYAWCLLVSISSQPALADDLRSNHGNDPFFQISKAIPECPIPLGPLETEQEWVSEAHYRIERGNSCWVEGRCRLSNSYRYDAEIAEAVQRRLSMINIAMHWREQSSLWLLLQRRFIYVQGCVSPAFNKDEFLSELAKTADVDKVIDNTITDPKTKPLPYPPSAP</sequence>
<organism evidence="1 2">
    <name type="scientific">Caballeronia sordidicola</name>
    <name type="common">Burkholderia sordidicola</name>
    <dbReference type="NCBI Taxonomy" id="196367"/>
    <lineage>
        <taxon>Bacteria</taxon>
        <taxon>Pseudomonadati</taxon>
        <taxon>Pseudomonadota</taxon>
        <taxon>Betaproteobacteria</taxon>
        <taxon>Burkholderiales</taxon>
        <taxon>Burkholderiaceae</taxon>
        <taxon>Caballeronia</taxon>
    </lineage>
</organism>
<reference evidence="2" key="1">
    <citation type="submission" date="2017-01" db="EMBL/GenBank/DDBJ databases">
        <title>Genome Analysis of Deinococcus marmoris KOPRI26562.</title>
        <authorList>
            <person name="Kim J.H."/>
            <person name="Oh H.-M."/>
        </authorList>
    </citation>
    <scope>NUCLEOTIDE SEQUENCE [LARGE SCALE GENOMIC DNA]</scope>
    <source>
        <strain evidence="2">PAMC 26633</strain>
    </source>
</reference>
<evidence type="ECO:0000313" key="2">
    <source>
        <dbReference type="Proteomes" id="UP000214720"/>
    </source>
</evidence>
<gene>
    <name evidence="1" type="ORF">BSU04_24860</name>
</gene>
<dbReference type="AlphaFoldDB" id="A0A226WXQ1"/>
<evidence type="ECO:0008006" key="3">
    <source>
        <dbReference type="Google" id="ProtNLM"/>
    </source>
</evidence>